<comment type="caution">
    <text evidence="8">The sequence shown here is derived from an EMBL/GenBank/DDBJ whole genome shotgun (WGS) entry which is preliminary data.</text>
</comment>
<feature type="domain" description="RRM" evidence="7">
    <location>
        <begin position="281"/>
        <end position="354"/>
    </location>
</feature>
<dbReference type="SUPFAM" id="SSF54928">
    <property type="entry name" value="RNA-binding domain, RBD"/>
    <property type="match status" value="2"/>
</dbReference>
<dbReference type="InterPro" id="IPR007201">
    <property type="entry name" value="Mei2-like_Rrm_C"/>
</dbReference>
<dbReference type="InterPro" id="IPR012677">
    <property type="entry name" value="Nucleotide-bd_a/b_plait_sf"/>
</dbReference>
<dbReference type="CDD" id="cd12529">
    <property type="entry name" value="RRM2_MEI2_like"/>
    <property type="match status" value="1"/>
</dbReference>
<keyword evidence="9" id="KW-1185">Reference proteome</keyword>
<name>A0ABD2YRX6_9GENT</name>
<keyword evidence="1" id="KW-0677">Repeat</keyword>
<accession>A0ABD2YRX6</accession>
<sequence length="847" mass="92550">MEQASKSSLLGDSEGPLRSPFANISGKEKNAWRIPLGTGAYHSSSDASLFSSSLPVLPHAKLNYGDSEQTLQSADDVLPNLSKLHLEDEGKDELEVTELGPIGNLLPGDEEELLAGIMDDFDLNELPTQLEDLDDDLFGSGGGLEMEAEPRETLLNGLSRLSLPEGIVGNSTGHYTVPNGVGTVAGEHPYGEHPSRTLFVRNINSNVEDSELKSLFEQFGDIRTLYTACKHRGFVMISYYDIRSARTAMRALQNKPLRRRRLDIHFSIPKDNPSEKDINQGTLVVFNLDASVSNDDLRQIFGAYGEIKEIRETPHKRHHKFIEFYDVRAAEAALKALNRSDIAGKRIKLEPSRPGGARRNLMQQLSQELEHDDGRSLRHQVGSPIANSPPGWPNFGSPVEQSSLHGYGQSPGLGSINTITSNHLTGLASILPAHISNPGKIAPIGKDTGRVSNMNQLVTNAKPVQGVVFKQSYSIPEQKLSLSPGPVSSFIDLNSNSSGIETLSGPQFLWGSPTIQAERANSPSWSTSTMVHPFASGRHGQAHPYSSRQGSFLASHHHVGSAPSGIPLERRFGFLPESPETSYMSQVGFGSAGLSPNNGNHVMNVGALNIGIPLTGSFSESGSPSSRMMSVSRNGPIFFGNGSYGGIGTTNLEGLTERGRNRRVESGNQIENKKQYLLDLEKIIKGEDTRTTLMIKNIPNKYTSKMLLAAIDESHKGTYDFLYLPIDFKNKCNVGYAFINMVSPSHIISFHEVFNGKKWEKFNSEKVASLAYARIQGKTALVAHFQNSSLMNEDKRCRPILFQSEGEGIGDQEFLPSNNLNICIRQPDGSYIGDSLDSPTGNLEEKI</sequence>
<keyword evidence="2 5" id="KW-0694">RNA-binding</keyword>
<evidence type="ECO:0000256" key="3">
    <source>
        <dbReference type="ARBA" id="ARBA00023254"/>
    </source>
</evidence>
<evidence type="ECO:0000313" key="8">
    <source>
        <dbReference type="EMBL" id="KAL3508972.1"/>
    </source>
</evidence>
<evidence type="ECO:0000256" key="4">
    <source>
        <dbReference type="ARBA" id="ARBA00058438"/>
    </source>
</evidence>
<dbReference type="CDD" id="cd12524">
    <property type="entry name" value="RRM1_MEI2_like"/>
    <property type="match status" value="1"/>
</dbReference>
<dbReference type="AlphaFoldDB" id="A0ABD2YRX6"/>
<reference evidence="8 9" key="1">
    <citation type="submission" date="2024-11" db="EMBL/GenBank/DDBJ databases">
        <title>A near-complete genome assembly of Cinchona calisaya.</title>
        <authorList>
            <person name="Lian D.C."/>
            <person name="Zhao X.W."/>
            <person name="Wei L."/>
        </authorList>
    </citation>
    <scope>NUCLEOTIDE SEQUENCE [LARGE SCALE GENOMIC DNA]</scope>
    <source>
        <tissue evidence="8">Nenye</tissue>
    </source>
</reference>
<feature type="compositionally biased region" description="Polar residues" evidence="6">
    <location>
        <begin position="1"/>
        <end position="10"/>
    </location>
</feature>
<dbReference type="InterPro" id="IPR034453">
    <property type="entry name" value="MEI2-like_RRM1"/>
</dbReference>
<dbReference type="FunFam" id="3.30.70.330:FF:000101">
    <property type="entry name" value="Protein MEI2-like 1"/>
    <property type="match status" value="1"/>
</dbReference>
<gene>
    <name evidence="8" type="ORF">ACH5RR_028373</name>
</gene>
<dbReference type="InterPro" id="IPR034454">
    <property type="entry name" value="MEI2-like_RRM3"/>
</dbReference>
<dbReference type="Gene3D" id="3.30.70.330">
    <property type="match status" value="2"/>
</dbReference>
<organism evidence="8 9">
    <name type="scientific">Cinchona calisaya</name>
    <dbReference type="NCBI Taxonomy" id="153742"/>
    <lineage>
        <taxon>Eukaryota</taxon>
        <taxon>Viridiplantae</taxon>
        <taxon>Streptophyta</taxon>
        <taxon>Embryophyta</taxon>
        <taxon>Tracheophyta</taxon>
        <taxon>Spermatophyta</taxon>
        <taxon>Magnoliopsida</taxon>
        <taxon>eudicotyledons</taxon>
        <taxon>Gunneridae</taxon>
        <taxon>Pentapetalae</taxon>
        <taxon>asterids</taxon>
        <taxon>lamiids</taxon>
        <taxon>Gentianales</taxon>
        <taxon>Rubiaceae</taxon>
        <taxon>Cinchonoideae</taxon>
        <taxon>Cinchoneae</taxon>
        <taxon>Cinchona</taxon>
    </lineage>
</organism>
<dbReference type="EMBL" id="JBJUIK010000012">
    <property type="protein sequence ID" value="KAL3508972.1"/>
    <property type="molecule type" value="Genomic_DNA"/>
</dbReference>
<dbReference type="Pfam" id="PF00076">
    <property type="entry name" value="RRM_1"/>
    <property type="match status" value="2"/>
</dbReference>
<dbReference type="GO" id="GO:0003723">
    <property type="term" value="F:RNA binding"/>
    <property type="evidence" value="ECO:0007669"/>
    <property type="project" value="UniProtKB-UniRule"/>
</dbReference>
<protein>
    <recommendedName>
        <fullName evidence="7">RRM domain-containing protein</fullName>
    </recommendedName>
</protein>
<feature type="domain" description="RRM" evidence="7">
    <location>
        <begin position="196"/>
        <end position="269"/>
    </location>
</feature>
<evidence type="ECO:0000313" key="9">
    <source>
        <dbReference type="Proteomes" id="UP001630127"/>
    </source>
</evidence>
<feature type="region of interest" description="Disordered" evidence="6">
    <location>
        <begin position="1"/>
        <end position="23"/>
    </location>
</feature>
<evidence type="ECO:0000259" key="7">
    <source>
        <dbReference type="PROSITE" id="PS50102"/>
    </source>
</evidence>
<feature type="region of interest" description="Disordered" evidence="6">
    <location>
        <begin position="382"/>
        <end position="408"/>
    </location>
</feature>
<dbReference type="SMART" id="SM00360">
    <property type="entry name" value="RRM"/>
    <property type="match status" value="3"/>
</dbReference>
<dbReference type="GO" id="GO:0051321">
    <property type="term" value="P:meiotic cell cycle"/>
    <property type="evidence" value="ECO:0007669"/>
    <property type="project" value="UniProtKB-KW"/>
</dbReference>
<dbReference type="FunFam" id="3.30.70.330:FF:000063">
    <property type="entry name" value="MEI2-like protein 5 isoform 2"/>
    <property type="match status" value="1"/>
</dbReference>
<dbReference type="Proteomes" id="UP001630127">
    <property type="component" value="Unassembled WGS sequence"/>
</dbReference>
<keyword evidence="3" id="KW-0469">Meiosis</keyword>
<dbReference type="PROSITE" id="PS50102">
    <property type="entry name" value="RRM"/>
    <property type="match status" value="2"/>
</dbReference>
<dbReference type="GO" id="GO:0045836">
    <property type="term" value="P:positive regulation of meiotic nuclear division"/>
    <property type="evidence" value="ECO:0007669"/>
    <property type="project" value="UniProtKB-ARBA"/>
</dbReference>
<evidence type="ECO:0000256" key="5">
    <source>
        <dbReference type="PROSITE-ProRule" id="PRU00176"/>
    </source>
</evidence>
<dbReference type="InterPro" id="IPR000504">
    <property type="entry name" value="RRM_dom"/>
</dbReference>
<dbReference type="GO" id="GO:0045927">
    <property type="term" value="P:positive regulation of growth"/>
    <property type="evidence" value="ECO:0007669"/>
    <property type="project" value="UniProtKB-ARBA"/>
</dbReference>
<dbReference type="CDD" id="cd12531">
    <property type="entry name" value="RRM3_MEI2_like"/>
    <property type="match status" value="1"/>
</dbReference>
<dbReference type="PANTHER" id="PTHR23189">
    <property type="entry name" value="RNA RECOGNITION MOTIF-CONTAINING"/>
    <property type="match status" value="1"/>
</dbReference>
<evidence type="ECO:0000256" key="6">
    <source>
        <dbReference type="SAM" id="MobiDB-lite"/>
    </source>
</evidence>
<comment type="function">
    <text evidence="4">Probable RNA-binding protein that plays a role in meiosis and vegetative growth.</text>
</comment>
<evidence type="ECO:0000256" key="1">
    <source>
        <dbReference type="ARBA" id="ARBA00022737"/>
    </source>
</evidence>
<evidence type="ECO:0000256" key="2">
    <source>
        <dbReference type="ARBA" id="ARBA00022884"/>
    </source>
</evidence>
<proteinExistence type="predicted"/>
<dbReference type="InterPro" id="IPR035979">
    <property type="entry name" value="RBD_domain_sf"/>
</dbReference>
<dbReference type="Pfam" id="PF04059">
    <property type="entry name" value="RRM_2"/>
    <property type="match status" value="1"/>
</dbReference>